<comment type="caution">
    <text evidence="12">The sequence shown here is derived from an EMBL/GenBank/DDBJ whole genome shotgun (WGS) entry which is preliminary data.</text>
</comment>
<comment type="subcellular location">
    <subcellularLocation>
        <location evidence="2">Periplasm</location>
    </subcellularLocation>
</comment>
<dbReference type="Pfam" id="PF10135">
    <property type="entry name" value="Rod-binding"/>
    <property type="match status" value="1"/>
</dbReference>
<dbReference type="InterPro" id="IPR019301">
    <property type="entry name" value="Flagellar_prot_FlgJ_N"/>
</dbReference>
<reference evidence="12 13" key="1">
    <citation type="submission" date="2018-01" db="EMBL/GenBank/DDBJ databases">
        <title>Whole genome analyses suggest that Burkholderia sensu lato contains two further novel genera in the rhizoxinica-symbiotica group Mycetohabitans gen. nov., and Trinickia gen. nov.: implications for the evolution of diazotrophy and nodulation in the Burkholderiaceae.</title>
        <authorList>
            <person name="Estrada-de los Santos P."/>
            <person name="Palmer M."/>
            <person name="Chavez-Ramirez B."/>
            <person name="Beukes C."/>
            <person name="Steenkamp E.T."/>
            <person name="Hirsch A.M."/>
            <person name="Manyaka P."/>
            <person name="Maluk M."/>
            <person name="Lafos M."/>
            <person name="Crook M."/>
            <person name="Gross E."/>
            <person name="Simon M.F."/>
            <person name="Bueno dos Reis Junior F."/>
            <person name="Poole P.S."/>
            <person name="Venter S.N."/>
            <person name="James E.K."/>
        </authorList>
    </citation>
    <scope>NUCLEOTIDE SEQUENCE [LARGE SCALE GENOMIC DNA]</scope>
    <source>
        <strain evidence="12 13">GIMN1.004</strain>
    </source>
</reference>
<sequence>MNANTVYSGKVDTGSDVSQRFALDVQGFDALRAQAGADPQKALKSTAKQFDAVFIQMMLKSMRDATPADGILDSNDGKQYQSMLDQQLSQQLSSKGVGVADALIKQLSRNLGGAEANAGAGGASSGALGGLLGGGSAADASGNEGDAAMMGALARAYSNAQANGALAAGRGYTAQSALTPPMHGKGESPKVDAFVEKMAAPAQAASAATGIPARFIVGQAALETGWGKGEIKNSDGSPSHNVFGIKATSDWTGKTVATVTTEYIHGVAHKVVEKFRSYSSYAEAMTDYASMLRDNPRYASVLSTSHDAASFAHGMQKAGYATDPHYAKKLISIMKQMV</sequence>
<comment type="function">
    <text evidence="1">Flagellum-specific muramidase which hydrolyzes the peptidoglycan layer to assemble the rod structure in the periplasmic space.</text>
</comment>
<dbReference type="InterPro" id="IPR051056">
    <property type="entry name" value="Glycosyl_Hydrolase_73"/>
</dbReference>
<dbReference type="InterPro" id="IPR002901">
    <property type="entry name" value="MGlyc_endo_b_GlcNAc-like_dom"/>
</dbReference>
<keyword evidence="9" id="KW-0961">Cell wall biogenesis/degradation</keyword>
<organism evidence="12 13">
    <name type="scientific">Trinickia dabaoshanensis</name>
    <dbReference type="NCBI Taxonomy" id="564714"/>
    <lineage>
        <taxon>Bacteria</taxon>
        <taxon>Pseudomonadati</taxon>
        <taxon>Pseudomonadota</taxon>
        <taxon>Betaproteobacteria</taxon>
        <taxon>Burkholderiales</taxon>
        <taxon>Burkholderiaceae</taxon>
        <taxon>Trinickia</taxon>
    </lineage>
</organism>
<dbReference type="PRINTS" id="PR01002">
    <property type="entry name" value="FLGFLGJ"/>
</dbReference>
<evidence type="ECO:0000256" key="1">
    <source>
        <dbReference type="ARBA" id="ARBA00002954"/>
    </source>
</evidence>
<dbReference type="EMBL" id="PNYA01000003">
    <property type="protein sequence ID" value="PMS22487.1"/>
    <property type="molecule type" value="Genomic_DNA"/>
</dbReference>
<dbReference type="AlphaFoldDB" id="A0A2N7VZA0"/>
<evidence type="ECO:0000256" key="9">
    <source>
        <dbReference type="ARBA" id="ARBA00023316"/>
    </source>
</evidence>
<dbReference type="NCBIfam" id="NF009354">
    <property type="entry name" value="PRK12709.1"/>
    <property type="match status" value="1"/>
</dbReference>
<keyword evidence="6" id="KW-0574">Periplasm</keyword>
<evidence type="ECO:0000256" key="8">
    <source>
        <dbReference type="ARBA" id="ARBA00023295"/>
    </source>
</evidence>
<evidence type="ECO:0000256" key="7">
    <source>
        <dbReference type="ARBA" id="ARBA00022801"/>
    </source>
</evidence>
<protein>
    <recommendedName>
        <fullName evidence="5">Peptidoglycan hydrolase FlgJ</fullName>
    </recommendedName>
    <alternativeName>
        <fullName evidence="10">Muramidase FlgJ</fullName>
    </alternativeName>
</protein>
<dbReference type="GO" id="GO:0044780">
    <property type="term" value="P:bacterial-type flagellum assembly"/>
    <property type="evidence" value="ECO:0007669"/>
    <property type="project" value="InterPro"/>
</dbReference>
<evidence type="ECO:0000256" key="3">
    <source>
        <dbReference type="ARBA" id="ARBA00006880"/>
    </source>
</evidence>
<dbReference type="OrthoDB" id="289937at2"/>
<evidence type="ECO:0000256" key="2">
    <source>
        <dbReference type="ARBA" id="ARBA00004418"/>
    </source>
</evidence>
<dbReference type="Gene3D" id="1.10.530.10">
    <property type="match status" value="1"/>
</dbReference>
<dbReference type="RefSeq" id="WP_102644077.1">
    <property type="nucleotide sequence ID" value="NZ_PNYA01000003.1"/>
</dbReference>
<dbReference type="PANTHER" id="PTHR33308:SF9">
    <property type="entry name" value="PEPTIDOGLYCAN HYDROLASE FLGJ"/>
    <property type="match status" value="1"/>
</dbReference>
<dbReference type="InterPro" id="IPR013377">
    <property type="entry name" value="FlgJ"/>
</dbReference>
<dbReference type="GO" id="GO:0071555">
    <property type="term" value="P:cell wall organization"/>
    <property type="evidence" value="ECO:0007669"/>
    <property type="project" value="UniProtKB-KW"/>
</dbReference>
<dbReference type="Pfam" id="PF01832">
    <property type="entry name" value="Glucosaminidase"/>
    <property type="match status" value="1"/>
</dbReference>
<evidence type="ECO:0000256" key="10">
    <source>
        <dbReference type="ARBA" id="ARBA00030835"/>
    </source>
</evidence>
<keyword evidence="12" id="KW-0966">Cell projection</keyword>
<comment type="similarity">
    <text evidence="3">In the N-terminal section; belongs to the FlgJ family.</text>
</comment>
<dbReference type="GO" id="GO:0004040">
    <property type="term" value="F:amidase activity"/>
    <property type="evidence" value="ECO:0007669"/>
    <property type="project" value="InterPro"/>
</dbReference>
<dbReference type="PANTHER" id="PTHR33308">
    <property type="entry name" value="PEPTIDOGLYCAN HYDROLASE FLGJ"/>
    <property type="match status" value="1"/>
</dbReference>
<evidence type="ECO:0000313" key="12">
    <source>
        <dbReference type="EMBL" id="PMS22487.1"/>
    </source>
</evidence>
<evidence type="ECO:0000256" key="6">
    <source>
        <dbReference type="ARBA" id="ARBA00022764"/>
    </source>
</evidence>
<evidence type="ECO:0000313" key="13">
    <source>
        <dbReference type="Proteomes" id="UP000235616"/>
    </source>
</evidence>
<dbReference type="GO" id="GO:0071973">
    <property type="term" value="P:bacterial-type flagellum-dependent cell motility"/>
    <property type="evidence" value="ECO:0007669"/>
    <property type="project" value="TreeGrafter"/>
</dbReference>
<dbReference type="NCBIfam" id="TIGR02541">
    <property type="entry name" value="flagell_FlgJ"/>
    <property type="match status" value="1"/>
</dbReference>
<keyword evidence="12" id="KW-0969">Cilium</keyword>
<keyword evidence="13" id="KW-1185">Reference proteome</keyword>
<keyword evidence="12" id="KW-0282">Flagellum</keyword>
<keyword evidence="7 12" id="KW-0378">Hydrolase</keyword>
<dbReference type="SMART" id="SM00047">
    <property type="entry name" value="LYZ2"/>
    <property type="match status" value="1"/>
</dbReference>
<proteinExistence type="inferred from homology"/>
<dbReference type="GO" id="GO:0042597">
    <property type="term" value="C:periplasmic space"/>
    <property type="evidence" value="ECO:0007669"/>
    <property type="project" value="UniProtKB-SubCell"/>
</dbReference>
<keyword evidence="8" id="KW-0326">Glycosidase</keyword>
<comment type="similarity">
    <text evidence="4">In the C-terminal section; belongs to the glycosyl hydrolase 73 family.</text>
</comment>
<gene>
    <name evidence="12" type="primary">flgJ</name>
    <name evidence="12" type="ORF">C0Z18_03900</name>
</gene>
<evidence type="ECO:0000256" key="5">
    <source>
        <dbReference type="ARBA" id="ARBA00013433"/>
    </source>
</evidence>
<accession>A0A2N7VZA0</accession>
<dbReference type="Proteomes" id="UP000235616">
    <property type="component" value="Unassembled WGS sequence"/>
</dbReference>
<evidence type="ECO:0000259" key="11">
    <source>
        <dbReference type="SMART" id="SM00047"/>
    </source>
</evidence>
<dbReference type="GO" id="GO:0016798">
    <property type="term" value="F:hydrolase activity, acting on glycosyl bonds"/>
    <property type="evidence" value="ECO:0007669"/>
    <property type="project" value="UniProtKB-KW"/>
</dbReference>
<name>A0A2N7VZA0_9BURK</name>
<dbReference type="Gene3D" id="2.10.70.40">
    <property type="entry name" value="peptidoglycan hydrolase"/>
    <property type="match status" value="1"/>
</dbReference>
<feature type="domain" description="Mannosyl-glycoprotein endo-beta-N-acetylglucosamidase-like" evidence="11">
    <location>
        <begin position="182"/>
        <end position="338"/>
    </location>
</feature>
<evidence type="ECO:0000256" key="4">
    <source>
        <dbReference type="ARBA" id="ARBA00007974"/>
    </source>
</evidence>